<dbReference type="GO" id="GO:0005886">
    <property type="term" value="C:plasma membrane"/>
    <property type="evidence" value="ECO:0007669"/>
    <property type="project" value="TreeGrafter"/>
</dbReference>
<protein>
    <submittedName>
        <fullName evidence="3">4680_t:CDS:1</fullName>
    </submittedName>
</protein>
<dbReference type="AlphaFoldDB" id="A0A9N9FKC2"/>
<dbReference type="PANTHER" id="PTHR31962">
    <property type="entry name" value="SPHINGOLIPID LONG CHAIN BASE-RESPONSIVE PROTEIN PIL1"/>
    <property type="match status" value="1"/>
</dbReference>
<accession>A0A9N9FKC2</accession>
<evidence type="ECO:0000313" key="3">
    <source>
        <dbReference type="EMBL" id="CAG8539100.1"/>
    </source>
</evidence>
<reference evidence="3" key="1">
    <citation type="submission" date="2021-06" db="EMBL/GenBank/DDBJ databases">
        <authorList>
            <person name="Kallberg Y."/>
            <person name="Tangrot J."/>
            <person name="Rosling A."/>
        </authorList>
    </citation>
    <scope>NUCLEOTIDE SEQUENCE</scope>
    <source>
        <strain evidence="3">IN212</strain>
    </source>
</reference>
<organism evidence="3 4">
    <name type="scientific">Racocetra fulgida</name>
    <dbReference type="NCBI Taxonomy" id="60492"/>
    <lineage>
        <taxon>Eukaryota</taxon>
        <taxon>Fungi</taxon>
        <taxon>Fungi incertae sedis</taxon>
        <taxon>Mucoromycota</taxon>
        <taxon>Glomeromycotina</taxon>
        <taxon>Glomeromycetes</taxon>
        <taxon>Diversisporales</taxon>
        <taxon>Gigasporaceae</taxon>
        <taxon>Racocetra</taxon>
    </lineage>
</organism>
<dbReference type="InterPro" id="IPR027267">
    <property type="entry name" value="AH/BAR_dom_sf"/>
</dbReference>
<feature type="compositionally biased region" description="Low complexity" evidence="2">
    <location>
        <begin position="542"/>
        <end position="604"/>
    </location>
</feature>
<keyword evidence="4" id="KW-1185">Reference proteome</keyword>
<evidence type="ECO:0000256" key="1">
    <source>
        <dbReference type="SAM" id="Coils"/>
    </source>
</evidence>
<feature type="coiled-coil region" evidence="1">
    <location>
        <begin position="280"/>
        <end position="408"/>
    </location>
</feature>
<dbReference type="GO" id="GO:0070941">
    <property type="term" value="P:eisosome assembly"/>
    <property type="evidence" value="ECO:0007669"/>
    <property type="project" value="TreeGrafter"/>
</dbReference>
<dbReference type="OrthoDB" id="5599269at2759"/>
<dbReference type="GO" id="GO:0036286">
    <property type="term" value="C:eisosome filament"/>
    <property type="evidence" value="ECO:0007669"/>
    <property type="project" value="TreeGrafter"/>
</dbReference>
<comment type="caution">
    <text evidence="3">The sequence shown here is derived from an EMBL/GenBank/DDBJ whole genome shotgun (WGS) entry which is preliminary data.</text>
</comment>
<dbReference type="GO" id="GO:0008289">
    <property type="term" value="F:lipid binding"/>
    <property type="evidence" value="ECO:0007669"/>
    <property type="project" value="TreeGrafter"/>
</dbReference>
<evidence type="ECO:0000256" key="2">
    <source>
        <dbReference type="SAM" id="MobiDB-lite"/>
    </source>
</evidence>
<evidence type="ECO:0000313" key="4">
    <source>
        <dbReference type="Proteomes" id="UP000789396"/>
    </source>
</evidence>
<feature type="region of interest" description="Disordered" evidence="2">
    <location>
        <begin position="495"/>
        <end position="618"/>
    </location>
</feature>
<dbReference type="EMBL" id="CAJVPZ010003990">
    <property type="protein sequence ID" value="CAG8539100.1"/>
    <property type="molecule type" value="Genomic_DNA"/>
</dbReference>
<dbReference type="InterPro" id="IPR028245">
    <property type="entry name" value="PIL1/LSP1"/>
</dbReference>
<dbReference type="Gene3D" id="1.20.1270.60">
    <property type="entry name" value="Arfaptin homology (AH) domain/BAR domain"/>
    <property type="match status" value="1"/>
</dbReference>
<name>A0A9N9FKC2_9GLOM</name>
<dbReference type="PANTHER" id="PTHR31962:SF1">
    <property type="entry name" value="SPHINGOLIPID LONG CHAIN BASE-RESPONSIVE PROTEIN PIL1"/>
    <property type="match status" value="1"/>
</dbReference>
<dbReference type="Pfam" id="PF13805">
    <property type="entry name" value="Pil1"/>
    <property type="match status" value="1"/>
</dbReference>
<feature type="compositionally biased region" description="Polar residues" evidence="2">
    <location>
        <begin position="495"/>
        <end position="508"/>
    </location>
</feature>
<dbReference type="Proteomes" id="UP000789396">
    <property type="component" value="Unassembled WGS sequence"/>
</dbReference>
<dbReference type="GO" id="GO:0006897">
    <property type="term" value="P:endocytosis"/>
    <property type="evidence" value="ECO:0007669"/>
    <property type="project" value="TreeGrafter"/>
</dbReference>
<proteinExistence type="predicted"/>
<gene>
    <name evidence="3" type="ORF">RFULGI_LOCUS4139</name>
</gene>
<sequence>MSNLQVPTNSGERQGSLLDTIKTFNLDNIQHDIRRNLAQVDPRLPKEIKNIALLVTEEKNVLTSLQHVSAERKEASKLLHVWGKDVGDDISDITEKLSDLFSKIADVEIVMIEKAGHYRKILKKIREAEEKLIPHREKRRKIQEEIQKIQKSHPKSPRIPELQADLAYVNKEASNDEIEVGNVIRKHLKEALTLRLDSMFECSEKVAIVTGFGLELVNQIDTTPCKTGEKRPEYKGRESSHQIVKDCQVSLLRWQSSSQNIHALLPALTNTAPAALAAQKEEYEQKIQQLTSSMNALKDEHDKQINEFSSKFENQKHEYETQINDFIASLAAQKEGYEAQLNDLSAALSTERETVALKIKESNASLETQKEQYEAKIRDHFQSSETKINELTAALDAQRKQYDEQLQQYNALLSTKQEFEVALRERDSIITKLQTDISGVASEKGKLSQVVKELEETIKSKSTTLEQKEDKVGKLENEISSIKDQLANLSISANATKLSDPGNRSNSKSADEASSDPLIGPHVPPFQAGGQQPPPSGGGYVYQGPYGNYSPQPPQFYQGQQQFYTPGQSPYGYQQQPIYGQQGPPSGYQASGYQQQQPYGQQGSFVGGFMLPDDAPPG</sequence>
<keyword evidence="1" id="KW-0175">Coiled coil</keyword>
<feature type="coiled-coil region" evidence="1">
    <location>
        <begin position="451"/>
        <end position="492"/>
    </location>
</feature>